<accession>A0ABY8L6M0</accession>
<sequence length="156" mass="18087">MKNVLLFCLLLVVFSCSKENRGVIINLEDEVALNKIKKLELDTKYKNLLNAQLTTAKEYETVMKSWSGFHTQVGKILKENNFDWEVRDSAVKILNKIYFNKDGEINYMAFKVMNESVTDDKKEAYKKILSDNVSKLTIALERNEQYAQCGKVKYVN</sequence>
<reference evidence="1 2" key="1">
    <citation type="submission" date="2023-04" db="EMBL/GenBank/DDBJ databases">
        <title>Tenacibaculum tangerinum sp. nov., isolated from sea tidal flat of South Korea.</title>
        <authorList>
            <person name="Lee S.H."/>
            <person name="Kim J.-J."/>
        </authorList>
    </citation>
    <scope>NUCLEOTIDE SEQUENCE [LARGE SCALE GENOMIC DNA]</scope>
    <source>
        <strain evidence="1 2">GRR-S3-23</strain>
    </source>
</reference>
<proteinExistence type="predicted"/>
<dbReference type="RefSeq" id="WP_279652892.1">
    <property type="nucleotide sequence ID" value="NZ_CP122539.1"/>
</dbReference>
<evidence type="ECO:0000313" key="2">
    <source>
        <dbReference type="Proteomes" id="UP001232001"/>
    </source>
</evidence>
<dbReference type="EMBL" id="CP122539">
    <property type="protein sequence ID" value="WGH77037.1"/>
    <property type="molecule type" value="Genomic_DNA"/>
</dbReference>
<dbReference type="Proteomes" id="UP001232001">
    <property type="component" value="Chromosome"/>
</dbReference>
<evidence type="ECO:0008006" key="3">
    <source>
        <dbReference type="Google" id="ProtNLM"/>
    </source>
</evidence>
<keyword evidence="2" id="KW-1185">Reference proteome</keyword>
<name>A0ABY8L6M0_9FLAO</name>
<evidence type="ECO:0000313" key="1">
    <source>
        <dbReference type="EMBL" id="WGH77037.1"/>
    </source>
</evidence>
<organism evidence="1 2">
    <name type="scientific">Tenacibaculum tangerinum</name>
    <dbReference type="NCBI Taxonomy" id="3038772"/>
    <lineage>
        <taxon>Bacteria</taxon>
        <taxon>Pseudomonadati</taxon>
        <taxon>Bacteroidota</taxon>
        <taxon>Flavobacteriia</taxon>
        <taxon>Flavobacteriales</taxon>
        <taxon>Flavobacteriaceae</taxon>
        <taxon>Tenacibaculum</taxon>
    </lineage>
</organism>
<gene>
    <name evidence="1" type="ORF">P8625_07850</name>
</gene>
<dbReference type="PROSITE" id="PS51257">
    <property type="entry name" value="PROKAR_LIPOPROTEIN"/>
    <property type="match status" value="1"/>
</dbReference>
<protein>
    <recommendedName>
        <fullName evidence="3">Lipoprotein</fullName>
    </recommendedName>
</protein>